<dbReference type="AlphaFoldDB" id="A0A0A9HMA8"/>
<sequence length="39" mass="4642">MDISGQEHLDVVAPVPRYGYTILRYVIFPKTPIRRYTYI</sequence>
<protein>
    <submittedName>
        <fullName evidence="1">Uncharacterized protein</fullName>
    </submittedName>
</protein>
<name>A0A0A9HMA8_ARUDO</name>
<dbReference type="EMBL" id="GBRH01163878">
    <property type="protein sequence ID" value="JAE34018.1"/>
    <property type="molecule type" value="Transcribed_RNA"/>
</dbReference>
<reference evidence="1" key="1">
    <citation type="submission" date="2014-09" db="EMBL/GenBank/DDBJ databases">
        <authorList>
            <person name="Magalhaes I.L.F."/>
            <person name="Oliveira U."/>
            <person name="Santos F.R."/>
            <person name="Vidigal T.H.D.A."/>
            <person name="Brescovit A.D."/>
            <person name="Santos A.J."/>
        </authorList>
    </citation>
    <scope>NUCLEOTIDE SEQUENCE</scope>
    <source>
        <tissue evidence="1">Shoot tissue taken approximately 20 cm above the soil surface</tissue>
    </source>
</reference>
<reference evidence="1" key="2">
    <citation type="journal article" date="2015" name="Data Brief">
        <title>Shoot transcriptome of the giant reed, Arundo donax.</title>
        <authorList>
            <person name="Barrero R.A."/>
            <person name="Guerrero F.D."/>
            <person name="Moolhuijzen P."/>
            <person name="Goolsby J.A."/>
            <person name="Tidwell J."/>
            <person name="Bellgard S.E."/>
            <person name="Bellgard M.I."/>
        </authorList>
    </citation>
    <scope>NUCLEOTIDE SEQUENCE</scope>
    <source>
        <tissue evidence="1">Shoot tissue taken approximately 20 cm above the soil surface</tissue>
    </source>
</reference>
<evidence type="ECO:0000313" key="1">
    <source>
        <dbReference type="EMBL" id="JAE34018.1"/>
    </source>
</evidence>
<proteinExistence type="predicted"/>
<accession>A0A0A9HMA8</accession>
<organism evidence="1">
    <name type="scientific">Arundo donax</name>
    <name type="common">Giant reed</name>
    <name type="synonym">Donax arundinaceus</name>
    <dbReference type="NCBI Taxonomy" id="35708"/>
    <lineage>
        <taxon>Eukaryota</taxon>
        <taxon>Viridiplantae</taxon>
        <taxon>Streptophyta</taxon>
        <taxon>Embryophyta</taxon>
        <taxon>Tracheophyta</taxon>
        <taxon>Spermatophyta</taxon>
        <taxon>Magnoliopsida</taxon>
        <taxon>Liliopsida</taxon>
        <taxon>Poales</taxon>
        <taxon>Poaceae</taxon>
        <taxon>PACMAD clade</taxon>
        <taxon>Arundinoideae</taxon>
        <taxon>Arundineae</taxon>
        <taxon>Arundo</taxon>
    </lineage>
</organism>